<dbReference type="RefSeq" id="WP_344607057.1">
    <property type="nucleotide sequence ID" value="NZ_BAAATK010000038.1"/>
</dbReference>
<sequence length="83" mass="9701">MAEQDDRILHRIAEMAHEERELRDALSAGRIGSAQERARLGKLERELDQCWDLLRQRRARTEFGQDPDGARVRPASVVERYRS</sequence>
<reference evidence="2 3" key="1">
    <citation type="journal article" date="2019" name="Int. J. Syst. Evol. Microbiol.">
        <title>The Global Catalogue of Microorganisms (GCM) 10K type strain sequencing project: providing services to taxonomists for standard genome sequencing and annotation.</title>
        <authorList>
            <consortium name="The Broad Institute Genomics Platform"/>
            <consortium name="The Broad Institute Genome Sequencing Center for Infectious Disease"/>
            <person name="Wu L."/>
            <person name="Ma J."/>
        </authorList>
    </citation>
    <scope>NUCLEOTIDE SEQUENCE [LARGE SCALE GENOMIC DNA]</scope>
    <source>
        <strain evidence="2 3">JCM 6922</strain>
    </source>
</reference>
<evidence type="ECO:0000256" key="1">
    <source>
        <dbReference type="SAM" id="MobiDB-lite"/>
    </source>
</evidence>
<organism evidence="2 3">
    <name type="scientific">Streptomyces glaucus</name>
    <dbReference type="NCBI Taxonomy" id="284029"/>
    <lineage>
        <taxon>Bacteria</taxon>
        <taxon>Bacillati</taxon>
        <taxon>Actinomycetota</taxon>
        <taxon>Actinomycetes</taxon>
        <taxon>Kitasatosporales</taxon>
        <taxon>Streptomycetaceae</taxon>
        <taxon>Streptomyces</taxon>
    </lineage>
</organism>
<keyword evidence="3" id="KW-1185">Reference proteome</keyword>
<evidence type="ECO:0000313" key="3">
    <source>
        <dbReference type="Proteomes" id="UP001500460"/>
    </source>
</evidence>
<feature type="compositionally biased region" description="Basic and acidic residues" evidence="1">
    <location>
        <begin position="62"/>
        <end position="71"/>
    </location>
</feature>
<dbReference type="EMBL" id="BAAATK010000038">
    <property type="protein sequence ID" value="GAA2450785.1"/>
    <property type="molecule type" value="Genomic_DNA"/>
</dbReference>
<proteinExistence type="predicted"/>
<protein>
    <submittedName>
        <fullName evidence="2">DUF2630 family protein</fullName>
    </submittedName>
</protein>
<evidence type="ECO:0000313" key="2">
    <source>
        <dbReference type="EMBL" id="GAA2450785.1"/>
    </source>
</evidence>
<dbReference type="Pfam" id="PF10944">
    <property type="entry name" value="DUF2630"/>
    <property type="match status" value="1"/>
</dbReference>
<name>A0ABN3K9N7_9ACTN</name>
<accession>A0ABN3K9N7</accession>
<comment type="caution">
    <text evidence="2">The sequence shown here is derived from an EMBL/GenBank/DDBJ whole genome shotgun (WGS) entry which is preliminary data.</text>
</comment>
<gene>
    <name evidence="2" type="ORF">GCM10010421_49030</name>
</gene>
<feature type="region of interest" description="Disordered" evidence="1">
    <location>
        <begin position="62"/>
        <end position="83"/>
    </location>
</feature>
<dbReference type="InterPro" id="IPR020311">
    <property type="entry name" value="Uncharacterised_Rv0898c"/>
</dbReference>
<dbReference type="Proteomes" id="UP001500460">
    <property type="component" value="Unassembled WGS sequence"/>
</dbReference>